<dbReference type="InterPro" id="IPR036922">
    <property type="entry name" value="Rieske_2Fe-2S_sf"/>
</dbReference>
<dbReference type="Proteomes" id="UP000294335">
    <property type="component" value="Unassembled WGS sequence"/>
</dbReference>
<protein>
    <recommendedName>
        <fullName evidence="9">Rieske domain-containing protein</fullName>
    </recommendedName>
</protein>
<evidence type="ECO:0000313" key="10">
    <source>
        <dbReference type="EMBL" id="SPO61310.1"/>
    </source>
</evidence>
<keyword evidence="5" id="KW-0411">Iron-sulfur</keyword>
<accession>A0AAQ1PBQ9</accession>
<evidence type="ECO:0000256" key="7">
    <source>
        <dbReference type="ARBA" id="ARBA00038001"/>
    </source>
</evidence>
<keyword evidence="3" id="KW-0058">Aromatic hydrocarbons catabolism</keyword>
<feature type="domain" description="Rieske" evidence="9">
    <location>
        <begin position="71"/>
        <end position="151"/>
    </location>
</feature>
<sequence>MRHSRVNPLPQDHHQLEAGEIHVGAGSPAKRPVQTTQAPHPAPIVSSTHPLPDPGVKWFQSPLWRAFMTQHAVARLTQLDEHRPLRVQAGSEEIILIRQGDQVHGYQGNCPHEGAPLNEGVVCGGLLVCPWHKAAFAVDEGAVCEPPAWPICVAIEPGSRVTRYGSTTNPCPEPSRPATVMPVASWWSAPVPQAVPQSPPCWPMALPAAWSGSIRSASQPTIVLHSASS</sequence>
<keyword evidence="2" id="KW-0479">Metal-binding</keyword>
<name>A0AAQ1PBQ9_9PSED</name>
<dbReference type="PROSITE" id="PS51296">
    <property type="entry name" value="RIESKE"/>
    <property type="match status" value="1"/>
</dbReference>
<proteinExistence type="inferred from homology"/>
<dbReference type="SUPFAM" id="SSF50022">
    <property type="entry name" value="ISP domain"/>
    <property type="match status" value="1"/>
</dbReference>
<dbReference type="Gene3D" id="2.102.10.10">
    <property type="entry name" value="Rieske [2Fe-2S] iron-sulphur domain"/>
    <property type="match status" value="1"/>
</dbReference>
<evidence type="ECO:0000256" key="6">
    <source>
        <dbReference type="ARBA" id="ARBA00034078"/>
    </source>
</evidence>
<dbReference type="PANTHER" id="PTHR21496:SF0">
    <property type="entry name" value="RIESKE DOMAIN-CONTAINING PROTEIN"/>
    <property type="match status" value="1"/>
</dbReference>
<evidence type="ECO:0000259" key="9">
    <source>
        <dbReference type="PROSITE" id="PS51296"/>
    </source>
</evidence>
<gene>
    <name evidence="10" type="ORF">JV551A3_V1_1320056</name>
</gene>
<keyword evidence="1" id="KW-0001">2Fe-2S</keyword>
<evidence type="ECO:0000256" key="5">
    <source>
        <dbReference type="ARBA" id="ARBA00023014"/>
    </source>
</evidence>
<dbReference type="InterPro" id="IPR017941">
    <property type="entry name" value="Rieske_2Fe-2S"/>
</dbReference>
<evidence type="ECO:0000256" key="8">
    <source>
        <dbReference type="SAM" id="MobiDB-lite"/>
    </source>
</evidence>
<reference evidence="10 11" key="1">
    <citation type="submission" date="2018-02" db="EMBL/GenBank/DDBJ databases">
        <authorList>
            <person name="Dubost A."/>
        </authorList>
    </citation>
    <scope>NUCLEOTIDE SEQUENCE [LARGE SCALE GENOMIC DNA]</scope>
    <source>
        <strain evidence="11">JV551A3</strain>
    </source>
</reference>
<dbReference type="GO" id="GO:0051537">
    <property type="term" value="F:2 iron, 2 sulfur cluster binding"/>
    <property type="evidence" value="ECO:0007669"/>
    <property type="project" value="UniProtKB-KW"/>
</dbReference>
<dbReference type="AlphaFoldDB" id="A0AAQ1PBQ9"/>
<dbReference type="GO" id="GO:0046872">
    <property type="term" value="F:metal ion binding"/>
    <property type="evidence" value="ECO:0007669"/>
    <property type="project" value="UniProtKB-KW"/>
</dbReference>
<dbReference type="Pfam" id="PF00355">
    <property type="entry name" value="Rieske"/>
    <property type="match status" value="1"/>
</dbReference>
<evidence type="ECO:0000256" key="2">
    <source>
        <dbReference type="ARBA" id="ARBA00022723"/>
    </source>
</evidence>
<keyword evidence="4" id="KW-0408">Iron</keyword>
<evidence type="ECO:0000313" key="11">
    <source>
        <dbReference type="Proteomes" id="UP000294335"/>
    </source>
</evidence>
<organism evidence="10 11">
    <name type="scientific">Pseudomonas inefficax</name>
    <dbReference type="NCBI Taxonomy" id="2078786"/>
    <lineage>
        <taxon>Bacteria</taxon>
        <taxon>Pseudomonadati</taxon>
        <taxon>Pseudomonadota</taxon>
        <taxon>Gammaproteobacteria</taxon>
        <taxon>Pseudomonadales</taxon>
        <taxon>Pseudomonadaceae</taxon>
        <taxon>Pseudomonas</taxon>
    </lineage>
</organism>
<evidence type="ECO:0000256" key="4">
    <source>
        <dbReference type="ARBA" id="ARBA00023004"/>
    </source>
</evidence>
<evidence type="ECO:0000256" key="1">
    <source>
        <dbReference type="ARBA" id="ARBA00022714"/>
    </source>
</evidence>
<dbReference type="PANTHER" id="PTHR21496">
    <property type="entry name" value="FERREDOXIN-RELATED"/>
    <property type="match status" value="1"/>
</dbReference>
<evidence type="ECO:0000256" key="3">
    <source>
        <dbReference type="ARBA" id="ARBA00022797"/>
    </source>
</evidence>
<dbReference type="EMBL" id="OPYN01000132">
    <property type="protein sequence ID" value="SPO61310.1"/>
    <property type="molecule type" value="Genomic_DNA"/>
</dbReference>
<comment type="caution">
    <text evidence="10">The sequence shown here is derived from an EMBL/GenBank/DDBJ whole genome shotgun (WGS) entry which is preliminary data.</text>
</comment>
<comment type="similarity">
    <text evidence="7">Belongs to the bacterial ring-hydroxylating dioxygenase ferredoxin component family.</text>
</comment>
<feature type="region of interest" description="Disordered" evidence="8">
    <location>
        <begin position="25"/>
        <end position="49"/>
    </location>
</feature>
<comment type="cofactor">
    <cofactor evidence="6">
        <name>[2Fe-2S] cluster</name>
        <dbReference type="ChEBI" id="CHEBI:190135"/>
    </cofactor>
</comment>
<keyword evidence="11" id="KW-1185">Reference proteome</keyword>